<evidence type="ECO:0000256" key="5">
    <source>
        <dbReference type="ARBA" id="ARBA00023235"/>
    </source>
</evidence>
<evidence type="ECO:0000256" key="8">
    <source>
        <dbReference type="SAM" id="Phobius"/>
    </source>
</evidence>
<dbReference type="PANTHER" id="PTHR43811:SF19">
    <property type="entry name" value="39 KDA FK506-BINDING NUCLEAR PROTEIN"/>
    <property type="match status" value="1"/>
</dbReference>
<evidence type="ECO:0000256" key="6">
    <source>
        <dbReference type="PROSITE-ProRule" id="PRU00277"/>
    </source>
</evidence>
<evidence type="ECO:0000256" key="7">
    <source>
        <dbReference type="SAM" id="MobiDB-lite"/>
    </source>
</evidence>
<dbReference type="EMBL" id="CP037423">
    <property type="protein sequence ID" value="QDV43732.1"/>
    <property type="molecule type" value="Genomic_DNA"/>
</dbReference>
<keyword evidence="8" id="KW-0812">Transmembrane</keyword>
<feature type="region of interest" description="Disordered" evidence="7">
    <location>
        <begin position="404"/>
        <end position="438"/>
    </location>
</feature>
<evidence type="ECO:0000313" key="11">
    <source>
        <dbReference type="Proteomes" id="UP000319004"/>
    </source>
</evidence>
<evidence type="ECO:0000313" key="10">
    <source>
        <dbReference type="EMBL" id="QDV43732.1"/>
    </source>
</evidence>
<keyword evidence="8" id="KW-0472">Membrane</keyword>
<feature type="compositionally biased region" description="Acidic residues" evidence="7">
    <location>
        <begin position="408"/>
        <end position="417"/>
    </location>
</feature>
<feature type="compositionally biased region" description="Acidic residues" evidence="7">
    <location>
        <begin position="582"/>
        <end position="592"/>
    </location>
</feature>
<evidence type="ECO:0000256" key="1">
    <source>
        <dbReference type="ARBA" id="ARBA00000971"/>
    </source>
</evidence>
<dbReference type="PROSITE" id="PS50059">
    <property type="entry name" value="FKBP_PPIASE"/>
    <property type="match status" value="1"/>
</dbReference>
<dbReference type="GO" id="GO:0006457">
    <property type="term" value="P:protein folding"/>
    <property type="evidence" value="ECO:0007669"/>
    <property type="project" value="InterPro"/>
</dbReference>
<dbReference type="SUPFAM" id="SSF54534">
    <property type="entry name" value="FKBP-like"/>
    <property type="match status" value="1"/>
</dbReference>
<comment type="catalytic activity">
    <reaction evidence="1 6">
        <text>[protein]-peptidylproline (omega=180) = [protein]-peptidylproline (omega=0)</text>
        <dbReference type="Rhea" id="RHEA:16237"/>
        <dbReference type="Rhea" id="RHEA-COMP:10747"/>
        <dbReference type="Rhea" id="RHEA-COMP:10748"/>
        <dbReference type="ChEBI" id="CHEBI:83833"/>
        <dbReference type="ChEBI" id="CHEBI:83834"/>
        <dbReference type="EC" id="5.2.1.8"/>
    </reaction>
</comment>
<dbReference type="Proteomes" id="UP000319004">
    <property type="component" value="Chromosome"/>
</dbReference>
<dbReference type="Pfam" id="PF00254">
    <property type="entry name" value="FKBP_C"/>
    <property type="match status" value="1"/>
</dbReference>
<dbReference type="InterPro" id="IPR025641">
    <property type="entry name" value="DUF4340"/>
</dbReference>
<reference evidence="10 11" key="1">
    <citation type="submission" date="2019-03" db="EMBL/GenBank/DDBJ databases">
        <title>Deep-cultivation of Planctomycetes and their phenomic and genomic characterization uncovers novel biology.</title>
        <authorList>
            <person name="Wiegand S."/>
            <person name="Jogler M."/>
            <person name="Boedeker C."/>
            <person name="Pinto D."/>
            <person name="Vollmers J."/>
            <person name="Rivas-Marin E."/>
            <person name="Kohn T."/>
            <person name="Peeters S.H."/>
            <person name="Heuer A."/>
            <person name="Rast P."/>
            <person name="Oberbeckmann S."/>
            <person name="Bunk B."/>
            <person name="Jeske O."/>
            <person name="Meyerdierks A."/>
            <person name="Storesund J.E."/>
            <person name="Kallscheuer N."/>
            <person name="Luecker S."/>
            <person name="Lage O.M."/>
            <person name="Pohl T."/>
            <person name="Merkel B.J."/>
            <person name="Hornburger P."/>
            <person name="Mueller R.-W."/>
            <person name="Bruemmer F."/>
            <person name="Labrenz M."/>
            <person name="Spormann A.M."/>
            <person name="Op den Camp H."/>
            <person name="Overmann J."/>
            <person name="Amann R."/>
            <person name="Jetten M.S.M."/>
            <person name="Mascher T."/>
            <person name="Medema M.H."/>
            <person name="Devos D.P."/>
            <person name="Kaster A.-K."/>
            <person name="Ovreas L."/>
            <person name="Rohde M."/>
            <person name="Galperin M.Y."/>
            <person name="Jogler C."/>
        </authorList>
    </citation>
    <scope>NUCLEOTIDE SEQUENCE [LARGE SCALE GENOMIC DNA]</scope>
    <source>
        <strain evidence="10 11">Enr13</strain>
    </source>
</reference>
<comment type="similarity">
    <text evidence="2">Belongs to the FKBP-type PPIase family.</text>
</comment>
<gene>
    <name evidence="10" type="primary">fkpA</name>
    <name evidence="10" type="ORF">Enr13x_35900</name>
</gene>
<feature type="transmembrane region" description="Helical" evidence="8">
    <location>
        <begin position="47"/>
        <end position="66"/>
    </location>
</feature>
<feature type="domain" description="PPIase FKBP-type" evidence="9">
    <location>
        <begin position="651"/>
        <end position="735"/>
    </location>
</feature>
<dbReference type="KEGG" id="snep:Enr13x_35900"/>
<sequence length="739" mass="81239">MSTVTQDQTQPNADSRSGGQTKETIEATTAAVKNRWLGLADETRRTVLYAAAAILCLLITGMIELATRPAVIAEYGKVGKEFFPEFRDPTLASALNVAVIDPDQVEAKQFSVQRTANGQWVIPSHHNYPADAEDQLARTASSVIGIKRGAMVTRWQADHARYGVVDPKTDTLEVGQVEGVGKRLTLRGEDDSVLADYIIGKQVEDEFDQYYVRHPDEDEVYVATLNIDLSTRFSDWINTDLFDINQTDVVNVSLNDYQFDELKGTVTQREVTTLRRETSLDDWKMDGIDDATEQVKKDAIADTVNAIANLDIVGVRPKQTGLTPDLRLDRDALGSQRDVDRLQSDLLSRGFLLQPDQDNSDTLKLISREGELASATNDGLVYNLYFGRVFTGSQEELELGFANNPDQASEDAGDSDSTDDKNESSDENESSDSGKPGRYVFVTVNFDRQFLGEAPEKPTKPERPEELSAADAETGEATSSESETSEGSEASDDGEASDEQAEADRLKELREAYDAEMEAHNADLETWQSYQDKIDQGKEKAESLNRRFAQWYYVIAGEDYDKLALSRGDLVEAKEEVKEPESDSPSESETEAGLETATEPQSPTEETAAANQAAADEFLAENQSKDGVVTTESGLQYEVLTEGEGESPSGDSRVKVRYKGTLIDGTVFDQSGDTAVEFGVDQVIPGWTEALQQMKPGAKWKLYIPPKLAYGERGSGDKIGPNTLLIFEVELVSVDSDLG</sequence>
<feature type="compositionally biased region" description="Basic and acidic residues" evidence="7">
    <location>
        <begin position="454"/>
        <end position="466"/>
    </location>
</feature>
<dbReference type="GO" id="GO:0003755">
    <property type="term" value="F:peptidyl-prolyl cis-trans isomerase activity"/>
    <property type="evidence" value="ECO:0007669"/>
    <property type="project" value="UniProtKB-KW"/>
</dbReference>
<dbReference type="OrthoDB" id="241105at2"/>
<dbReference type="AlphaFoldDB" id="A0A518HSB0"/>
<name>A0A518HSB0_9BACT</name>
<dbReference type="RefSeq" id="WP_145388036.1">
    <property type="nucleotide sequence ID" value="NZ_CP037423.1"/>
</dbReference>
<dbReference type="InterPro" id="IPR000774">
    <property type="entry name" value="PPIase_FKBP_N"/>
</dbReference>
<dbReference type="Gene3D" id="3.10.50.40">
    <property type="match status" value="1"/>
</dbReference>
<feature type="region of interest" description="Disordered" evidence="7">
    <location>
        <begin position="1"/>
        <end position="23"/>
    </location>
</feature>
<feature type="compositionally biased region" description="Acidic residues" evidence="7">
    <location>
        <begin position="483"/>
        <end position="501"/>
    </location>
</feature>
<feature type="compositionally biased region" description="Low complexity" evidence="7">
    <location>
        <begin position="469"/>
        <end position="482"/>
    </location>
</feature>
<dbReference type="PANTHER" id="PTHR43811">
    <property type="entry name" value="FKBP-TYPE PEPTIDYL-PROLYL CIS-TRANS ISOMERASE FKPA"/>
    <property type="match status" value="1"/>
</dbReference>
<dbReference type="EC" id="5.2.1.8" evidence="3 6"/>
<evidence type="ECO:0000256" key="2">
    <source>
        <dbReference type="ARBA" id="ARBA00006577"/>
    </source>
</evidence>
<dbReference type="InterPro" id="IPR001179">
    <property type="entry name" value="PPIase_FKBP_dom"/>
</dbReference>
<keyword evidence="5 6" id="KW-0413">Isomerase</keyword>
<feature type="compositionally biased region" description="Polar residues" evidence="7">
    <location>
        <begin position="1"/>
        <end position="22"/>
    </location>
</feature>
<keyword evidence="4 6" id="KW-0697">Rotamase</keyword>
<proteinExistence type="inferred from homology"/>
<dbReference type="InterPro" id="IPR046357">
    <property type="entry name" value="PPIase_dom_sf"/>
</dbReference>
<feature type="compositionally biased region" description="Basic and acidic residues" evidence="7">
    <location>
        <begin position="502"/>
        <end position="523"/>
    </location>
</feature>
<evidence type="ECO:0000256" key="4">
    <source>
        <dbReference type="ARBA" id="ARBA00023110"/>
    </source>
</evidence>
<dbReference type="Pfam" id="PF01346">
    <property type="entry name" value="FKBP_N"/>
    <property type="match status" value="1"/>
</dbReference>
<evidence type="ECO:0000259" key="9">
    <source>
        <dbReference type="PROSITE" id="PS50059"/>
    </source>
</evidence>
<keyword evidence="11" id="KW-1185">Reference proteome</keyword>
<keyword evidence="8" id="KW-1133">Transmembrane helix</keyword>
<feature type="region of interest" description="Disordered" evidence="7">
    <location>
        <begin position="573"/>
        <end position="612"/>
    </location>
</feature>
<dbReference type="Pfam" id="PF14238">
    <property type="entry name" value="DUF4340"/>
    <property type="match status" value="1"/>
</dbReference>
<accession>A0A518HSB0</accession>
<evidence type="ECO:0000256" key="3">
    <source>
        <dbReference type="ARBA" id="ARBA00013194"/>
    </source>
</evidence>
<organism evidence="10 11">
    <name type="scientific">Stieleria neptunia</name>
    <dbReference type="NCBI Taxonomy" id="2527979"/>
    <lineage>
        <taxon>Bacteria</taxon>
        <taxon>Pseudomonadati</taxon>
        <taxon>Planctomycetota</taxon>
        <taxon>Planctomycetia</taxon>
        <taxon>Pirellulales</taxon>
        <taxon>Pirellulaceae</taxon>
        <taxon>Stieleria</taxon>
    </lineage>
</organism>
<feature type="region of interest" description="Disordered" evidence="7">
    <location>
        <begin position="451"/>
        <end position="527"/>
    </location>
</feature>
<protein>
    <recommendedName>
        <fullName evidence="3 6">peptidylprolyl isomerase</fullName>
        <ecNumber evidence="3 6">5.2.1.8</ecNumber>
    </recommendedName>
</protein>